<dbReference type="SUPFAM" id="SSF82689">
    <property type="entry name" value="Mechanosensitive channel protein MscS (YggB), C-terminal domain"/>
    <property type="match status" value="1"/>
</dbReference>
<dbReference type="PANTHER" id="PTHR30347:SF1">
    <property type="entry name" value="MECHANOSENSITIVE CHANNEL MSCK"/>
    <property type="match status" value="1"/>
</dbReference>
<gene>
    <name evidence="11" type="ORF">H6G03_06600</name>
</gene>
<organism evidence="11 12">
    <name type="scientific">Aerosakkonema funiforme FACHB-1375</name>
    <dbReference type="NCBI Taxonomy" id="2949571"/>
    <lineage>
        <taxon>Bacteria</taxon>
        <taxon>Bacillati</taxon>
        <taxon>Cyanobacteriota</taxon>
        <taxon>Cyanophyceae</taxon>
        <taxon>Oscillatoriophycideae</taxon>
        <taxon>Aerosakkonematales</taxon>
        <taxon>Aerosakkonemataceae</taxon>
        <taxon>Aerosakkonema</taxon>
    </lineage>
</organism>
<keyword evidence="12" id="KW-1185">Reference proteome</keyword>
<evidence type="ECO:0000256" key="4">
    <source>
        <dbReference type="ARBA" id="ARBA00022692"/>
    </source>
</evidence>
<dbReference type="Gene3D" id="2.30.30.60">
    <property type="match status" value="1"/>
</dbReference>
<dbReference type="InterPro" id="IPR010920">
    <property type="entry name" value="LSM_dom_sf"/>
</dbReference>
<protein>
    <submittedName>
        <fullName evidence="11">Mechanosensitive ion channel</fullName>
    </submittedName>
</protein>
<dbReference type="EMBL" id="JACJPW010000012">
    <property type="protein sequence ID" value="MBD2180774.1"/>
    <property type="molecule type" value="Genomic_DNA"/>
</dbReference>
<dbReference type="GO" id="GO:0005886">
    <property type="term" value="C:plasma membrane"/>
    <property type="evidence" value="ECO:0007669"/>
    <property type="project" value="UniProtKB-SubCell"/>
</dbReference>
<feature type="domain" description="Mechanosensitive ion channel MscS" evidence="8">
    <location>
        <begin position="345"/>
        <end position="411"/>
    </location>
</feature>
<dbReference type="InterPro" id="IPR011014">
    <property type="entry name" value="MscS_channel_TM-2"/>
</dbReference>
<evidence type="ECO:0000256" key="1">
    <source>
        <dbReference type="ARBA" id="ARBA00004651"/>
    </source>
</evidence>
<dbReference type="GO" id="GO:0055085">
    <property type="term" value="P:transmembrane transport"/>
    <property type="evidence" value="ECO:0007669"/>
    <property type="project" value="InterPro"/>
</dbReference>
<feature type="transmembrane region" description="Helical" evidence="7">
    <location>
        <begin position="258"/>
        <end position="278"/>
    </location>
</feature>
<dbReference type="Proteomes" id="UP000641646">
    <property type="component" value="Unassembled WGS sequence"/>
</dbReference>
<dbReference type="InterPro" id="IPR049142">
    <property type="entry name" value="MS_channel_1st"/>
</dbReference>
<evidence type="ECO:0000259" key="9">
    <source>
        <dbReference type="Pfam" id="PF21082"/>
    </source>
</evidence>
<comment type="subcellular location">
    <subcellularLocation>
        <location evidence="1">Cell membrane</location>
        <topology evidence="1">Multi-pass membrane protein</topology>
    </subcellularLocation>
</comment>
<dbReference type="PROSITE" id="PS01246">
    <property type="entry name" value="UPF0003"/>
    <property type="match status" value="1"/>
</dbReference>
<evidence type="ECO:0000313" key="12">
    <source>
        <dbReference type="Proteomes" id="UP000641646"/>
    </source>
</evidence>
<reference evidence="11" key="1">
    <citation type="journal article" date="2015" name="ISME J.">
        <title>Draft Genome Sequence of Streptomyces incarnatus NRRL8089, which Produces the Nucleoside Antibiotic Sinefungin.</title>
        <authorList>
            <person name="Oshima K."/>
            <person name="Hattori M."/>
            <person name="Shimizu H."/>
            <person name="Fukuda K."/>
            <person name="Nemoto M."/>
            <person name="Inagaki K."/>
            <person name="Tamura T."/>
        </authorList>
    </citation>
    <scope>NUCLEOTIDE SEQUENCE</scope>
    <source>
        <strain evidence="11">FACHB-1375</strain>
    </source>
</reference>
<dbReference type="SUPFAM" id="SSF50182">
    <property type="entry name" value="Sm-like ribonucleoproteins"/>
    <property type="match status" value="1"/>
</dbReference>
<accession>A0A926ZFK7</accession>
<dbReference type="PANTHER" id="PTHR30347">
    <property type="entry name" value="POTASSIUM CHANNEL RELATED"/>
    <property type="match status" value="1"/>
</dbReference>
<dbReference type="PROSITE" id="PS51257">
    <property type="entry name" value="PROKAR_LIPOPROTEIN"/>
    <property type="match status" value="1"/>
</dbReference>
<evidence type="ECO:0000256" key="5">
    <source>
        <dbReference type="ARBA" id="ARBA00022989"/>
    </source>
</evidence>
<dbReference type="InterPro" id="IPR023408">
    <property type="entry name" value="MscS_beta-dom_sf"/>
</dbReference>
<dbReference type="RefSeq" id="WP_190463321.1">
    <property type="nucleotide sequence ID" value="NZ_JACJPW010000012.1"/>
</dbReference>
<evidence type="ECO:0000259" key="8">
    <source>
        <dbReference type="Pfam" id="PF00924"/>
    </source>
</evidence>
<keyword evidence="3" id="KW-1003">Cell membrane</keyword>
<dbReference type="AlphaFoldDB" id="A0A926ZFK7"/>
<name>A0A926ZFK7_9CYAN</name>
<feature type="transmembrane region" description="Helical" evidence="7">
    <location>
        <begin position="299"/>
        <end position="321"/>
    </location>
</feature>
<evidence type="ECO:0000313" key="11">
    <source>
        <dbReference type="EMBL" id="MBD2180774.1"/>
    </source>
</evidence>
<evidence type="ECO:0000256" key="7">
    <source>
        <dbReference type="SAM" id="Phobius"/>
    </source>
</evidence>
<evidence type="ECO:0000259" key="10">
    <source>
        <dbReference type="Pfam" id="PF21088"/>
    </source>
</evidence>
<dbReference type="SUPFAM" id="SSF82861">
    <property type="entry name" value="Mechanosensitive channel protein MscS (YggB), transmembrane region"/>
    <property type="match status" value="1"/>
</dbReference>
<keyword evidence="5 7" id="KW-1133">Transmembrane helix</keyword>
<keyword evidence="4 7" id="KW-0812">Transmembrane</keyword>
<feature type="transmembrane region" description="Helical" evidence="7">
    <location>
        <begin position="153"/>
        <end position="175"/>
    </location>
</feature>
<sequence>MKNKSLRMLVGRLKNIAHPRSNFIVVLSFILGCVLSLTPVWAQANPSAAIALDGRQLFKVSQLEGFDAQPRADYANGILNRAVESDEAVQVQVVKVKDLPVIRVNGLNLLTVTEKDAVDGMTKEEQAQRWRDRIDVAIKLAQEQRRPEYIRKALLVSAGCVLVAIGFNSVLGSIWQKLQRRLISQRETVPETAAPTQSIDLFLKFTLVLLRVAVWLGALLYITNQFPQTRLWSQKIVDVIVYSLAAPIIPLGDKSYSVIQVIILIALFYGLLIVTGTVKNVLRSRILGLTGMNRGAQEAIATIAFYGLIFIGTVVLLQLWGLDLSSLTIFAGVLGVGIGLGLQGIAKEFVSGLVIIFERPIQVGDFVNVGDFMGTVERISVRSTEIRTLDRVSIIVPNSRFLENEVVNWSHSGFVTRLRLPIGVAYGSDLSKVRDALIDATKDYPDVVSDPPPNVIFRGFGDYSLQLELLVWIKEPRQQVIIKSDLYFRIDGILRDRNIEIPFPQRDFHVRSGALPLELSPQLEATLAKFLESCNNGANKRE</sequence>
<dbReference type="InterPro" id="IPR049278">
    <property type="entry name" value="MS_channel_C"/>
</dbReference>
<keyword evidence="6 7" id="KW-0472">Membrane</keyword>
<dbReference type="Gene3D" id="1.10.287.1260">
    <property type="match status" value="1"/>
</dbReference>
<proteinExistence type="inferred from homology"/>
<reference evidence="11" key="2">
    <citation type="submission" date="2020-08" db="EMBL/GenBank/DDBJ databases">
        <authorList>
            <person name="Chen M."/>
            <person name="Teng W."/>
            <person name="Zhao L."/>
            <person name="Hu C."/>
            <person name="Zhou Y."/>
            <person name="Han B."/>
            <person name="Song L."/>
            <person name="Shu W."/>
        </authorList>
    </citation>
    <scope>NUCLEOTIDE SEQUENCE</scope>
    <source>
        <strain evidence="11">FACHB-1375</strain>
    </source>
</reference>
<evidence type="ECO:0000256" key="6">
    <source>
        <dbReference type="ARBA" id="ARBA00023136"/>
    </source>
</evidence>
<dbReference type="InterPro" id="IPR011066">
    <property type="entry name" value="MscS_channel_C_sf"/>
</dbReference>
<feature type="transmembrane region" description="Helical" evidence="7">
    <location>
        <begin position="201"/>
        <end position="222"/>
    </location>
</feature>
<dbReference type="InterPro" id="IPR006686">
    <property type="entry name" value="MscS_channel_CS"/>
</dbReference>
<comment type="similarity">
    <text evidence="2">Belongs to the MscS (TC 1.A.23) family.</text>
</comment>
<evidence type="ECO:0000256" key="2">
    <source>
        <dbReference type="ARBA" id="ARBA00008017"/>
    </source>
</evidence>
<dbReference type="Gene3D" id="3.30.70.100">
    <property type="match status" value="1"/>
</dbReference>
<feature type="domain" description="Mechanosensitive ion channel MscS C-terminal" evidence="9">
    <location>
        <begin position="420"/>
        <end position="501"/>
    </location>
</feature>
<evidence type="ECO:0000256" key="3">
    <source>
        <dbReference type="ARBA" id="ARBA00022475"/>
    </source>
</evidence>
<dbReference type="InterPro" id="IPR052702">
    <property type="entry name" value="MscS-like_channel"/>
</dbReference>
<comment type="caution">
    <text evidence="11">The sequence shown here is derived from an EMBL/GenBank/DDBJ whole genome shotgun (WGS) entry which is preliminary data.</text>
</comment>
<dbReference type="Pfam" id="PF21088">
    <property type="entry name" value="MS_channel_1st"/>
    <property type="match status" value="1"/>
</dbReference>
<dbReference type="InterPro" id="IPR006685">
    <property type="entry name" value="MscS_channel_2nd"/>
</dbReference>
<feature type="domain" description="Mechanosensitive ion channel transmembrane helices 2/3" evidence="10">
    <location>
        <begin position="302"/>
        <end position="343"/>
    </location>
</feature>
<dbReference type="Pfam" id="PF00924">
    <property type="entry name" value="MS_channel_2nd"/>
    <property type="match status" value="1"/>
</dbReference>
<dbReference type="Pfam" id="PF21082">
    <property type="entry name" value="MS_channel_3rd"/>
    <property type="match status" value="1"/>
</dbReference>